<proteinExistence type="predicted"/>
<gene>
    <name evidence="1" type="ORF">HNQ03_002784</name>
</gene>
<dbReference type="EC" id="1.20.4.1" evidence="1"/>
<dbReference type="Proteomes" id="UP000610746">
    <property type="component" value="Unassembled WGS sequence"/>
</dbReference>
<name>A0A8J8K9D0_9FLAO</name>
<dbReference type="InterPro" id="IPR036196">
    <property type="entry name" value="Ptyr_pPase_sf"/>
</dbReference>
<dbReference type="AlphaFoldDB" id="A0A8J8K9D0"/>
<dbReference type="GO" id="GO:0008794">
    <property type="term" value="F:arsenate reductase (glutaredoxin) activity"/>
    <property type="evidence" value="ECO:0007669"/>
    <property type="project" value="UniProtKB-EC"/>
</dbReference>
<sequence length="209" mass="23959">MNFNINGFPEISSVIQSLNVELISTERKLILQDLVDFIQLKQDDEEQIRLNFICTHNSRRSHLAQVWAQTMAYYFKLNNVTCYSGGTEETALFPTIVERLRNSGFKIEKLSNQNNPVYSIKFGQNEHPIIGFSKKFNDDFNPKTAFAAILTCNSADEACPNVAGAEKRIAITYEDPKLFDGTSQQTEKYEERSLQIATEMKYVFSKIKF</sequence>
<comment type="caution">
    <text evidence="1">The sequence shown here is derived from an EMBL/GenBank/DDBJ whole genome shotgun (WGS) entry which is preliminary data.</text>
</comment>
<evidence type="ECO:0000313" key="2">
    <source>
        <dbReference type="Proteomes" id="UP000610746"/>
    </source>
</evidence>
<accession>A0A8J8K9D0</accession>
<keyword evidence="2" id="KW-1185">Reference proteome</keyword>
<reference evidence="1" key="1">
    <citation type="submission" date="2020-05" db="EMBL/GenBank/DDBJ databases">
        <title>Genomic Encyclopedia of Type Strains, Phase IV (KMG-V): Genome sequencing to study the core and pangenomes of soil and plant-associated prokaryotes.</title>
        <authorList>
            <person name="Whitman W."/>
        </authorList>
    </citation>
    <scope>NUCLEOTIDE SEQUENCE</scope>
    <source>
        <strain evidence="1">16F</strain>
    </source>
</reference>
<dbReference type="PANTHER" id="PTHR43428">
    <property type="entry name" value="ARSENATE REDUCTASE"/>
    <property type="match status" value="1"/>
</dbReference>
<dbReference type="EMBL" id="JABSNO010000026">
    <property type="protein sequence ID" value="NRS93693.1"/>
    <property type="molecule type" value="Genomic_DNA"/>
</dbReference>
<dbReference type="Gene3D" id="3.40.50.2300">
    <property type="match status" value="1"/>
</dbReference>
<protein>
    <submittedName>
        <fullName evidence="1">Arsenate reductase</fullName>
        <ecNumber evidence="1">1.20.4.1</ecNumber>
    </submittedName>
</protein>
<organism evidence="1 2">
    <name type="scientific">Frigoriflavimonas asaccharolytica</name>
    <dbReference type="NCBI Taxonomy" id="2735899"/>
    <lineage>
        <taxon>Bacteria</taxon>
        <taxon>Pseudomonadati</taxon>
        <taxon>Bacteroidota</taxon>
        <taxon>Flavobacteriia</taxon>
        <taxon>Flavobacteriales</taxon>
        <taxon>Weeksellaceae</taxon>
        <taxon>Frigoriflavimonas</taxon>
    </lineage>
</organism>
<evidence type="ECO:0000313" key="1">
    <source>
        <dbReference type="EMBL" id="NRS93693.1"/>
    </source>
</evidence>
<dbReference type="RefSeq" id="WP_173780241.1">
    <property type="nucleotide sequence ID" value="NZ_JABSNO010000026.1"/>
</dbReference>
<keyword evidence="1" id="KW-0560">Oxidoreductase</keyword>
<dbReference type="SUPFAM" id="SSF52788">
    <property type="entry name" value="Phosphotyrosine protein phosphatases I"/>
    <property type="match status" value="1"/>
</dbReference>
<dbReference type="PANTHER" id="PTHR43428:SF1">
    <property type="entry name" value="ARSENATE REDUCTASE"/>
    <property type="match status" value="1"/>
</dbReference>